<dbReference type="FunFam" id="3.40.50.300:FF:000640">
    <property type="entry name" value="MoxR family ATPase"/>
    <property type="match status" value="1"/>
</dbReference>
<sequence length="355" mass="39746">MEEHTQPQDHSAFLPKQDANIPTEISSNGETNGLEFQNRLDLSELQNSVQNIKAEVGKVIVGQKDMVDMLIASLLAKGHALIEGVPGVAKTVTAKLLAKSLSVGFSRIQFTPDLMPSDILGTSVFNLKVSEFEFKKGPIFSNMILIDEINRAPAKTQAALFEVMEEQQITIDGHKYLLDAPFMVLATQNPVEQEGTYRLPEAQLDRFLFKIDVDYPNLEEEIEILVREHDLKEKEKTATITSFLTTEQIVRYQNLVSQVIVEQHLLKYIAELIVATRNNPFLYLGASPRASIAILKASKAFAAMSGRDFVTPEDIKRASVPVLHHRVIVTPEREMEGVTSKQIIKQIIETVEIPR</sequence>
<dbReference type="InterPro" id="IPR050764">
    <property type="entry name" value="CbbQ/NirQ/NorQ/GpvN"/>
</dbReference>
<dbReference type="GO" id="GO:0005524">
    <property type="term" value="F:ATP binding"/>
    <property type="evidence" value="ECO:0007669"/>
    <property type="project" value="UniProtKB-KW"/>
</dbReference>
<protein>
    <submittedName>
        <fullName evidence="7">MoxR family ATPase</fullName>
    </submittedName>
</protein>
<organism evidence="7 8">
    <name type="scientific">Aestuariibaculum suncheonense</name>
    <dbReference type="NCBI Taxonomy" id="1028745"/>
    <lineage>
        <taxon>Bacteria</taxon>
        <taxon>Pseudomonadati</taxon>
        <taxon>Bacteroidota</taxon>
        <taxon>Flavobacteriia</taxon>
        <taxon>Flavobacteriales</taxon>
        <taxon>Flavobacteriaceae</taxon>
    </lineage>
</organism>
<keyword evidence="1" id="KW-0547">Nucleotide-binding</keyword>
<keyword evidence="8" id="KW-1185">Reference proteome</keyword>
<comment type="caution">
    <text evidence="7">The sequence shown here is derived from an EMBL/GenBank/DDBJ whole genome shotgun (WGS) entry which is preliminary data.</text>
</comment>
<dbReference type="Pfam" id="PF17863">
    <property type="entry name" value="AAA_lid_2"/>
    <property type="match status" value="1"/>
</dbReference>
<feature type="domain" description="ATPase AAA-3" evidence="5">
    <location>
        <begin position="79"/>
        <end position="209"/>
    </location>
</feature>
<evidence type="ECO:0000313" key="8">
    <source>
        <dbReference type="Proteomes" id="UP000602057"/>
    </source>
</evidence>
<dbReference type="InterPro" id="IPR041628">
    <property type="entry name" value="ChlI/MoxR_AAA_lid"/>
</dbReference>
<comment type="similarity">
    <text evidence="3">Belongs to the MoxR family.</text>
</comment>
<dbReference type="AlphaFoldDB" id="A0A8J6QBE3"/>
<dbReference type="Gene3D" id="3.40.50.300">
    <property type="entry name" value="P-loop containing nucleotide triphosphate hydrolases"/>
    <property type="match status" value="1"/>
</dbReference>
<reference evidence="7" key="1">
    <citation type="journal article" date="2013" name="Int. J. Syst. Evol. Microbiol.">
        <title>Aestuariibaculum suncheonense gen. nov., sp. nov., a marine bacterium of the family Flavobacteriaceae isolated from a tidal flat and emended descriptions of the genera Gaetbulibacter and Tamlana.</title>
        <authorList>
            <person name="Jeong S.H."/>
            <person name="Park M.S."/>
            <person name="Jin H.M."/>
            <person name="Lee K."/>
            <person name="Park W."/>
            <person name="Jeon C.O."/>
        </authorList>
    </citation>
    <scope>NUCLEOTIDE SEQUENCE</scope>
    <source>
        <strain evidence="7">SC17</strain>
    </source>
</reference>
<dbReference type="Gene3D" id="1.10.8.80">
    <property type="entry name" value="Magnesium chelatase subunit I, C-Terminal domain"/>
    <property type="match status" value="1"/>
</dbReference>
<evidence type="ECO:0000256" key="1">
    <source>
        <dbReference type="ARBA" id="ARBA00022741"/>
    </source>
</evidence>
<dbReference type="PANTHER" id="PTHR42759:SF1">
    <property type="entry name" value="MAGNESIUM-CHELATASE SUBUNIT CHLD"/>
    <property type="match status" value="1"/>
</dbReference>
<dbReference type="Pfam" id="PF07726">
    <property type="entry name" value="AAA_3"/>
    <property type="match status" value="1"/>
</dbReference>
<reference evidence="7" key="2">
    <citation type="submission" date="2020-09" db="EMBL/GenBank/DDBJ databases">
        <authorList>
            <person name="Wu Z."/>
        </authorList>
    </citation>
    <scope>NUCLEOTIDE SEQUENCE</scope>
    <source>
        <strain evidence="7">SC17</strain>
    </source>
</reference>
<evidence type="ECO:0000256" key="2">
    <source>
        <dbReference type="ARBA" id="ARBA00022840"/>
    </source>
</evidence>
<evidence type="ECO:0000259" key="5">
    <source>
        <dbReference type="Pfam" id="PF07726"/>
    </source>
</evidence>
<name>A0A8J6QBE3_9FLAO</name>
<evidence type="ECO:0000256" key="4">
    <source>
        <dbReference type="SAM" id="MobiDB-lite"/>
    </source>
</evidence>
<dbReference type="PIRSF" id="PIRSF002849">
    <property type="entry name" value="AAA_ATPase_chaperone_MoxR_prd"/>
    <property type="match status" value="1"/>
</dbReference>
<dbReference type="GO" id="GO:0016887">
    <property type="term" value="F:ATP hydrolysis activity"/>
    <property type="evidence" value="ECO:0007669"/>
    <property type="project" value="InterPro"/>
</dbReference>
<keyword evidence="2" id="KW-0067">ATP-binding</keyword>
<gene>
    <name evidence="7" type="ORF">ICJ84_16055</name>
</gene>
<evidence type="ECO:0000259" key="6">
    <source>
        <dbReference type="Pfam" id="PF17863"/>
    </source>
</evidence>
<evidence type="ECO:0000313" key="7">
    <source>
        <dbReference type="EMBL" id="MBD0836951.1"/>
    </source>
</evidence>
<dbReference type="InterPro" id="IPR027417">
    <property type="entry name" value="P-loop_NTPase"/>
</dbReference>
<feature type="region of interest" description="Disordered" evidence="4">
    <location>
        <begin position="1"/>
        <end position="30"/>
    </location>
</feature>
<evidence type="ECO:0000256" key="3">
    <source>
        <dbReference type="ARBA" id="ARBA00061607"/>
    </source>
</evidence>
<accession>A0A8J6QBE3</accession>
<proteinExistence type="inferred from homology"/>
<dbReference type="PANTHER" id="PTHR42759">
    <property type="entry name" value="MOXR FAMILY PROTEIN"/>
    <property type="match status" value="1"/>
</dbReference>
<dbReference type="InterPro" id="IPR011703">
    <property type="entry name" value="ATPase_AAA-3"/>
</dbReference>
<dbReference type="SUPFAM" id="SSF52540">
    <property type="entry name" value="P-loop containing nucleoside triphosphate hydrolases"/>
    <property type="match status" value="1"/>
</dbReference>
<dbReference type="EMBL" id="JACVXC010000008">
    <property type="protein sequence ID" value="MBD0836951.1"/>
    <property type="molecule type" value="Genomic_DNA"/>
</dbReference>
<feature type="domain" description="ChlI/MoxR AAA lid" evidence="6">
    <location>
        <begin position="275"/>
        <end position="347"/>
    </location>
</feature>
<dbReference type="Proteomes" id="UP000602057">
    <property type="component" value="Unassembled WGS sequence"/>
</dbReference>